<dbReference type="Gene3D" id="2.60.120.260">
    <property type="entry name" value="Galactose-binding domain-like"/>
    <property type="match status" value="2"/>
</dbReference>
<evidence type="ECO:0000256" key="3">
    <source>
        <dbReference type="ARBA" id="ARBA00012601"/>
    </source>
</evidence>
<feature type="domain" description="SLH" evidence="9">
    <location>
        <begin position="1176"/>
        <end position="1231"/>
    </location>
</feature>
<dbReference type="PROSITE" id="PS00659">
    <property type="entry name" value="GLYCOSYL_HYDROL_F5"/>
    <property type="match status" value="1"/>
</dbReference>
<dbReference type="InterPro" id="IPR005086">
    <property type="entry name" value="CBM17/28"/>
</dbReference>
<dbReference type="Gene3D" id="2.60.40.10">
    <property type="entry name" value="Immunoglobulins"/>
    <property type="match status" value="1"/>
</dbReference>
<keyword evidence="7" id="KW-0119">Carbohydrate metabolism</keyword>
<dbReference type="Gene3D" id="3.20.20.80">
    <property type="entry name" value="Glycosidases"/>
    <property type="match status" value="1"/>
</dbReference>
<dbReference type="InterPro" id="IPR013783">
    <property type="entry name" value="Ig-like_fold"/>
</dbReference>
<evidence type="ECO:0000256" key="7">
    <source>
        <dbReference type="ARBA" id="ARBA00023326"/>
    </source>
</evidence>
<dbReference type="InterPro" id="IPR017853">
    <property type="entry name" value="GH"/>
</dbReference>
<feature type="domain" description="SLH" evidence="9">
    <location>
        <begin position="1113"/>
        <end position="1171"/>
    </location>
</feature>
<dbReference type="InterPro" id="IPR003961">
    <property type="entry name" value="FN3_dom"/>
</dbReference>
<name>A0ABY3SKH4_9BACL</name>
<keyword evidence="5" id="KW-0136">Cellulose degradation</keyword>
<keyword evidence="4" id="KW-0378">Hydrolase</keyword>
<dbReference type="RefSeq" id="WP_235120912.1">
    <property type="nucleotide sequence ID" value="NZ_CP090978.1"/>
</dbReference>
<dbReference type="PROSITE" id="PS50853">
    <property type="entry name" value="FN3"/>
    <property type="match status" value="1"/>
</dbReference>
<evidence type="ECO:0000256" key="1">
    <source>
        <dbReference type="ARBA" id="ARBA00000966"/>
    </source>
</evidence>
<comment type="catalytic activity">
    <reaction evidence="1">
        <text>Endohydrolysis of (1-&gt;4)-beta-D-glucosidic linkages in cellulose, lichenin and cereal beta-D-glucans.</text>
        <dbReference type="EC" id="3.2.1.4"/>
    </reaction>
</comment>
<dbReference type="SMART" id="SM00060">
    <property type="entry name" value="FN3"/>
    <property type="match status" value="1"/>
</dbReference>
<evidence type="ECO:0000259" key="9">
    <source>
        <dbReference type="PROSITE" id="PS51272"/>
    </source>
</evidence>
<evidence type="ECO:0000256" key="6">
    <source>
        <dbReference type="ARBA" id="ARBA00023295"/>
    </source>
</evidence>
<dbReference type="Pfam" id="PF00150">
    <property type="entry name" value="Cellulase"/>
    <property type="match status" value="1"/>
</dbReference>
<dbReference type="PANTHER" id="PTHR34142:SF1">
    <property type="entry name" value="GLYCOSIDE HYDROLASE FAMILY 5 DOMAIN-CONTAINING PROTEIN"/>
    <property type="match status" value="1"/>
</dbReference>
<keyword evidence="7" id="KW-0624">Polysaccharide degradation</keyword>
<keyword evidence="11" id="KW-1185">Reference proteome</keyword>
<dbReference type="InterPro" id="IPR036116">
    <property type="entry name" value="FN3_sf"/>
</dbReference>
<evidence type="ECO:0000313" key="11">
    <source>
        <dbReference type="Proteomes" id="UP001649230"/>
    </source>
</evidence>
<organism evidence="10 11">
    <name type="scientific">Paenibacillus hexagrammi</name>
    <dbReference type="NCBI Taxonomy" id="2908839"/>
    <lineage>
        <taxon>Bacteria</taxon>
        <taxon>Bacillati</taxon>
        <taxon>Bacillota</taxon>
        <taxon>Bacilli</taxon>
        <taxon>Bacillales</taxon>
        <taxon>Paenibacillaceae</taxon>
        <taxon>Paenibacillus</taxon>
    </lineage>
</organism>
<evidence type="ECO:0000256" key="5">
    <source>
        <dbReference type="ARBA" id="ARBA00023001"/>
    </source>
</evidence>
<dbReference type="InterPro" id="IPR018087">
    <property type="entry name" value="Glyco_hydro_5_CS"/>
</dbReference>
<proteinExistence type="inferred from homology"/>
<accession>A0ABY3SKH4</accession>
<dbReference type="InterPro" id="IPR001547">
    <property type="entry name" value="Glyco_hydro_5"/>
</dbReference>
<dbReference type="Pfam" id="PF00395">
    <property type="entry name" value="SLH"/>
    <property type="match status" value="3"/>
</dbReference>
<dbReference type="PANTHER" id="PTHR34142">
    <property type="entry name" value="ENDO-BETA-1,4-GLUCANASE A"/>
    <property type="match status" value="1"/>
</dbReference>
<dbReference type="Pfam" id="PF03424">
    <property type="entry name" value="CBM_17_28"/>
    <property type="match status" value="2"/>
</dbReference>
<dbReference type="InterPro" id="IPR008979">
    <property type="entry name" value="Galactose-bd-like_sf"/>
</dbReference>
<gene>
    <name evidence="10" type="ORF">L0M14_03760</name>
</gene>
<keyword evidence="6" id="KW-0326">Glycosidase</keyword>
<dbReference type="EC" id="3.2.1.4" evidence="3"/>
<evidence type="ECO:0000256" key="2">
    <source>
        <dbReference type="ARBA" id="ARBA00005641"/>
    </source>
</evidence>
<dbReference type="Proteomes" id="UP001649230">
    <property type="component" value="Chromosome"/>
</dbReference>
<protein>
    <recommendedName>
        <fullName evidence="3">cellulase</fullName>
        <ecNumber evidence="3">3.2.1.4</ecNumber>
    </recommendedName>
</protein>
<sequence>MNTKASMKQFFTLLAIVILLVSSVPVKVSAEAGNYEHLEAAPAVKPSVGGALQLIENNGRKTLGDAQGNPIQLRGMSTHGLQWYPEIINNNAFAALSHDWGANLIRLAMYVGEDGYATHPEIKQKVIDGINYAIANDMYVIVDWHVHNPGDPNAETYKGAKDFFQEISTLYPNDKHILYELANEPNGGNTPGVTNDAAGWAAVKSYAEPIIHMLRDNGNTNIVIVGSPNWSQRADLAADNPIADDNTMYTVHFYTGTHMPSADSSDRTNVMSNAKYALEHGVALFATEWGTSEASGNNGPFLDKADDWIEFLNANNISWANWSLTNKSETSAAFLPFELGKSVGTKLDPGADQVWAPEELTVSGEYVRARIKGIPYEPIDRTKASFTTKLWDFNDGTLQGFGVNSDSPVKSVTLSNSSNALLLTGMSASSDISEGNYWANVRLSVDGWSAQPDIFGAEKLTMDVIAAAPTTVSIAAIPQSSTHGWANPLRAVAVQPADFVQQDDSTYKAKLTITTADSPNFDSIAKDTADSKLTNLILFVGASGTEEIALDNLTITGNRTVTEQPVEHAPIGVAALPSNFEDGTRQGWNWDAASGVKTALTIQDANGSKAISWDAAYPDVKPTDGWASAPRIMLGNINATRGDNKYFAFDFYLKPERASAGVLSINLALAPPTLGYWAQAAENVDIPLAALSQQEKTSDGLYGYHAYFDLDHIKDGKVLAADTLMRDISIIVADVGSDFAGSMFLDNVRFTNDTEQEGVPAAPADLSAAAGNGQVTLNWSTVTGATYYHVKRYGESGGPYSAVGTNLSSTTYVDTNVVNGSTYYYVVTASNSVGESVYSAEKAAVPVRKSTGGGGGGTSTGTTENSEIMNLPQADQAGKIAVAIAKGTAKVILPAKAANIDKTETIELSNDQIRVQIPGSVLQKLGSLVTADKLEDATITLGMEPSSPGEHASLLDKAAHQNHAQVASAGEVWNFTLAITDKDGKEVTLSQFDEPITIALQVDEHADQDLLGIYYIAEDGKLEYVGGKLIDGKMEAAIHHFSSYAVLSYDKSFSDVSESFWAGKAIKKLAAKHIIEGVNDTDYAPSKEVTRAEFTAMIARAMGLKANRIPAFADIQSADWFAEPVAAASEAGIVEGRASSEFAPNETITREEMAVMLVRAYQIAKGVATSDGTKPEQPFADGSSISDWAQSSVKEAHALGLLNGRDEGQFVPQGTATRAECAEVLARLIAE</sequence>
<dbReference type="SUPFAM" id="SSF49265">
    <property type="entry name" value="Fibronectin type III"/>
    <property type="match status" value="1"/>
</dbReference>
<evidence type="ECO:0000259" key="8">
    <source>
        <dbReference type="PROSITE" id="PS50853"/>
    </source>
</evidence>
<dbReference type="InterPro" id="IPR001119">
    <property type="entry name" value="SLH_dom"/>
</dbReference>
<dbReference type="PROSITE" id="PS51272">
    <property type="entry name" value="SLH"/>
    <property type="match status" value="3"/>
</dbReference>
<reference evidence="10 11" key="1">
    <citation type="journal article" date="2024" name="Int. J. Syst. Evol. Microbiol.">
        <title>Paenibacillus hexagrammi sp. nov., a novel bacterium isolated from the gut content of Hexagrammos agrammus.</title>
        <authorList>
            <person name="Jung H.K."/>
            <person name="Kim D.G."/>
            <person name="Zin H."/>
            <person name="Park J."/>
            <person name="Jung H."/>
            <person name="Kim Y.O."/>
            <person name="Kong H.J."/>
            <person name="Kim J.W."/>
            <person name="Kim Y.S."/>
        </authorList>
    </citation>
    <scope>NUCLEOTIDE SEQUENCE [LARGE SCALE GENOMIC DNA]</scope>
    <source>
        <strain evidence="10 11">YPD9-1</strain>
    </source>
</reference>
<dbReference type="CDD" id="cd00063">
    <property type="entry name" value="FN3"/>
    <property type="match status" value="1"/>
</dbReference>
<dbReference type="SUPFAM" id="SSF51445">
    <property type="entry name" value="(Trans)glycosidases"/>
    <property type="match status" value="1"/>
</dbReference>
<evidence type="ECO:0000313" key="10">
    <source>
        <dbReference type="EMBL" id="UJF34338.1"/>
    </source>
</evidence>
<dbReference type="SUPFAM" id="SSF49785">
    <property type="entry name" value="Galactose-binding domain-like"/>
    <property type="match status" value="2"/>
</dbReference>
<evidence type="ECO:0000256" key="4">
    <source>
        <dbReference type="ARBA" id="ARBA00022801"/>
    </source>
</evidence>
<feature type="domain" description="Fibronectin type-III" evidence="8">
    <location>
        <begin position="759"/>
        <end position="854"/>
    </location>
</feature>
<comment type="similarity">
    <text evidence="2">Belongs to the glycosyl hydrolase 5 (cellulase A) family.</text>
</comment>
<dbReference type="EMBL" id="CP090978">
    <property type="protein sequence ID" value="UJF34338.1"/>
    <property type="molecule type" value="Genomic_DNA"/>
</dbReference>
<feature type="domain" description="SLH" evidence="9">
    <location>
        <begin position="1049"/>
        <end position="1112"/>
    </location>
</feature>